<keyword evidence="6" id="KW-0472">Membrane</keyword>
<sequence>MAQKLSSLGQPLVPNPLPIDPDTPADVRRWNSRNNETYTLVFSDEFNKDGRTFEPGKDKIWEAQDLHYWQTKDYEYYSPPQAATRDGSLVLTLEKKPTKDGFEYVSGMINSWNKFCFQGGYIETRVSFPGDGKVSGYWPAVWTLGNLGRAGFGATTDGLWPYTYNSCDQGVLPNQVNRDLSSLPGQRLSACVCNGNHPSPGIGRGAPEIDIIEGSVDVGGLPNVSMSYQMAPFDEGYRIKESAYRIFNYGTEKPGETRMNLYIGDKSQQCASAIHFLDSEVSGGRKFQTFGFEYTPGENGFIRWYSNGQPVWEINSSAIGPNEFSKVSQRLISEEPMVSSAYIYIYLFIASLSTNPE</sequence>
<evidence type="ECO:0000256" key="8">
    <source>
        <dbReference type="ARBA" id="ARBA00023316"/>
    </source>
</evidence>
<gene>
    <name evidence="11" type="ORF">AX774_g3694</name>
</gene>
<accession>A0A1R1PPD8</accession>
<comment type="similarity">
    <text evidence="2">Belongs to the SKN1/KRE6 family.</text>
</comment>
<keyword evidence="7" id="KW-0325">Glycoprotein</keyword>
<dbReference type="EMBL" id="LSSK01000589">
    <property type="protein sequence ID" value="OMH82810.1"/>
    <property type="molecule type" value="Genomic_DNA"/>
</dbReference>
<name>A0A1R1PPD8_ZANCU</name>
<comment type="caution">
    <text evidence="11">The sequence shown here is derived from an EMBL/GenBank/DDBJ whole genome shotgun (WGS) entry which is preliminary data.</text>
</comment>
<keyword evidence="4" id="KW-0735">Signal-anchor</keyword>
<dbReference type="Pfam" id="PF03935">
    <property type="entry name" value="SKN1_KRE6_Sbg1"/>
    <property type="match status" value="1"/>
</dbReference>
<dbReference type="GO" id="GO:0015926">
    <property type="term" value="F:glucosidase activity"/>
    <property type="evidence" value="ECO:0007669"/>
    <property type="project" value="TreeGrafter"/>
</dbReference>
<dbReference type="InterPro" id="IPR013320">
    <property type="entry name" value="ConA-like_dom_sf"/>
</dbReference>
<reference evidence="12" key="1">
    <citation type="submission" date="2017-01" db="EMBL/GenBank/DDBJ databases">
        <authorList>
            <person name="Wang Y."/>
            <person name="White M."/>
            <person name="Kvist S."/>
            <person name="Moncalvo J.-M."/>
        </authorList>
    </citation>
    <scope>NUCLEOTIDE SEQUENCE [LARGE SCALE GENOMIC DNA]</scope>
    <source>
        <strain evidence="12">COL-18-3</strain>
    </source>
</reference>
<evidence type="ECO:0000313" key="12">
    <source>
        <dbReference type="Proteomes" id="UP000188320"/>
    </source>
</evidence>
<evidence type="ECO:0000256" key="5">
    <source>
        <dbReference type="ARBA" id="ARBA00022989"/>
    </source>
</evidence>
<keyword evidence="8" id="KW-0961">Cell wall biogenesis/degradation</keyword>
<evidence type="ECO:0000259" key="10">
    <source>
        <dbReference type="PROSITE" id="PS51762"/>
    </source>
</evidence>
<dbReference type="Gene3D" id="2.60.120.200">
    <property type="match status" value="1"/>
</dbReference>
<dbReference type="GO" id="GO:0005789">
    <property type="term" value="C:endoplasmic reticulum membrane"/>
    <property type="evidence" value="ECO:0007669"/>
    <property type="project" value="TreeGrafter"/>
</dbReference>
<evidence type="ECO:0000256" key="1">
    <source>
        <dbReference type="ARBA" id="ARBA00004606"/>
    </source>
</evidence>
<organism evidence="11 12">
    <name type="scientific">Zancudomyces culisetae</name>
    <name type="common">Gut fungus</name>
    <name type="synonym">Smittium culisetae</name>
    <dbReference type="NCBI Taxonomy" id="1213189"/>
    <lineage>
        <taxon>Eukaryota</taxon>
        <taxon>Fungi</taxon>
        <taxon>Fungi incertae sedis</taxon>
        <taxon>Zoopagomycota</taxon>
        <taxon>Kickxellomycotina</taxon>
        <taxon>Harpellomycetes</taxon>
        <taxon>Harpellales</taxon>
        <taxon>Legeriomycetaceae</taxon>
        <taxon>Zancudomyces</taxon>
    </lineage>
</organism>
<evidence type="ECO:0000313" key="11">
    <source>
        <dbReference type="EMBL" id="OMH82810.1"/>
    </source>
</evidence>
<keyword evidence="12" id="KW-1185">Reference proteome</keyword>
<evidence type="ECO:0000256" key="9">
    <source>
        <dbReference type="SAM" id="MobiDB-lite"/>
    </source>
</evidence>
<dbReference type="InterPro" id="IPR005629">
    <property type="entry name" value="Skn1/Kre6/Sbg1"/>
</dbReference>
<dbReference type="Proteomes" id="UP000188320">
    <property type="component" value="Unassembled WGS sequence"/>
</dbReference>
<dbReference type="GO" id="GO:0006078">
    <property type="term" value="P:(1-&gt;6)-beta-D-glucan biosynthetic process"/>
    <property type="evidence" value="ECO:0007669"/>
    <property type="project" value="TreeGrafter"/>
</dbReference>
<evidence type="ECO:0000256" key="3">
    <source>
        <dbReference type="ARBA" id="ARBA00022692"/>
    </source>
</evidence>
<keyword evidence="5" id="KW-1133">Transmembrane helix</keyword>
<keyword evidence="3" id="KW-0812">Transmembrane</keyword>
<evidence type="ECO:0000256" key="6">
    <source>
        <dbReference type="ARBA" id="ARBA00023136"/>
    </source>
</evidence>
<protein>
    <submittedName>
        <fullName evidence="11">Putative beta-glucan synthesis-associated protein</fullName>
    </submittedName>
</protein>
<evidence type="ECO:0000256" key="4">
    <source>
        <dbReference type="ARBA" id="ARBA00022968"/>
    </source>
</evidence>
<dbReference type="GO" id="GO:0005886">
    <property type="term" value="C:plasma membrane"/>
    <property type="evidence" value="ECO:0007669"/>
    <property type="project" value="TreeGrafter"/>
</dbReference>
<dbReference type="PANTHER" id="PTHR31361">
    <property type="entry name" value="BETA-GLUCAN SYNTHESIS-ASSOCIATED PROTEIN KRE6-RELATED"/>
    <property type="match status" value="1"/>
</dbReference>
<dbReference type="PROSITE" id="PS51762">
    <property type="entry name" value="GH16_2"/>
    <property type="match status" value="1"/>
</dbReference>
<proteinExistence type="inferred from homology"/>
<evidence type="ECO:0000256" key="2">
    <source>
        <dbReference type="ARBA" id="ARBA00010962"/>
    </source>
</evidence>
<feature type="region of interest" description="Disordered" evidence="9">
    <location>
        <begin position="1"/>
        <end position="25"/>
    </location>
</feature>
<evidence type="ECO:0000256" key="7">
    <source>
        <dbReference type="ARBA" id="ARBA00023180"/>
    </source>
</evidence>
<dbReference type="GO" id="GO:0031505">
    <property type="term" value="P:fungal-type cell wall organization"/>
    <property type="evidence" value="ECO:0007669"/>
    <property type="project" value="TreeGrafter"/>
</dbReference>
<dbReference type="AlphaFoldDB" id="A0A1R1PPD8"/>
<dbReference type="OrthoDB" id="412647at2759"/>
<dbReference type="SUPFAM" id="SSF49899">
    <property type="entry name" value="Concanavalin A-like lectins/glucanases"/>
    <property type="match status" value="1"/>
</dbReference>
<dbReference type="PANTHER" id="PTHR31361:SF1">
    <property type="entry name" value="BETA-GLUCAN SYNTHESIS-ASSOCIATED PROTEIN KRE6-RELATED"/>
    <property type="match status" value="1"/>
</dbReference>
<dbReference type="InterPro" id="IPR000757">
    <property type="entry name" value="Beta-glucanase-like"/>
</dbReference>
<comment type="subcellular location">
    <subcellularLocation>
        <location evidence="1">Membrane</location>
        <topology evidence="1">Single-pass type II membrane protein</topology>
    </subcellularLocation>
</comment>
<feature type="domain" description="GH16" evidence="10">
    <location>
        <begin position="8"/>
        <end position="357"/>
    </location>
</feature>